<accession>A0A453CGC8</accession>
<evidence type="ECO:0000313" key="1">
    <source>
        <dbReference type="EnsemblPlants" id="AET2Gv20835000.27"/>
    </source>
</evidence>
<dbReference type="EnsemblPlants" id="AET2Gv20835000.27">
    <property type="protein sequence ID" value="AET2Gv20835000.27"/>
    <property type="gene ID" value="AET2Gv20835000"/>
</dbReference>
<reference evidence="2" key="2">
    <citation type="journal article" date="2017" name="Nat. Plants">
        <title>The Aegilops tauschii genome reveals multiple impacts of transposons.</title>
        <authorList>
            <person name="Zhao G."/>
            <person name="Zou C."/>
            <person name="Li K."/>
            <person name="Wang K."/>
            <person name="Li T."/>
            <person name="Gao L."/>
            <person name="Zhang X."/>
            <person name="Wang H."/>
            <person name="Yang Z."/>
            <person name="Liu X."/>
            <person name="Jiang W."/>
            <person name="Mao L."/>
            <person name="Kong X."/>
            <person name="Jiao Y."/>
            <person name="Jia J."/>
        </authorList>
    </citation>
    <scope>NUCLEOTIDE SEQUENCE [LARGE SCALE GENOMIC DNA]</scope>
    <source>
        <strain evidence="2">cv. AL8/78</strain>
    </source>
</reference>
<dbReference type="Proteomes" id="UP000015105">
    <property type="component" value="Chromosome 2D"/>
</dbReference>
<dbReference type="Gramene" id="AET2Gv20835000.27">
    <property type="protein sequence ID" value="AET2Gv20835000.27"/>
    <property type="gene ID" value="AET2Gv20835000"/>
</dbReference>
<protein>
    <submittedName>
        <fullName evidence="1">Uncharacterized protein</fullName>
    </submittedName>
</protein>
<reference evidence="2" key="1">
    <citation type="journal article" date="2014" name="Science">
        <title>Ancient hybridizations among the ancestral genomes of bread wheat.</title>
        <authorList>
            <consortium name="International Wheat Genome Sequencing Consortium,"/>
            <person name="Marcussen T."/>
            <person name="Sandve S.R."/>
            <person name="Heier L."/>
            <person name="Spannagl M."/>
            <person name="Pfeifer M."/>
            <person name="Jakobsen K.S."/>
            <person name="Wulff B.B."/>
            <person name="Steuernagel B."/>
            <person name="Mayer K.F."/>
            <person name="Olsen O.A."/>
        </authorList>
    </citation>
    <scope>NUCLEOTIDE SEQUENCE [LARGE SCALE GENOMIC DNA]</scope>
    <source>
        <strain evidence="2">cv. AL8/78</strain>
    </source>
</reference>
<reference evidence="1" key="4">
    <citation type="submission" date="2019-03" db="UniProtKB">
        <authorList>
            <consortium name="EnsemblPlants"/>
        </authorList>
    </citation>
    <scope>IDENTIFICATION</scope>
</reference>
<reference evidence="1" key="5">
    <citation type="journal article" date="2021" name="G3 (Bethesda)">
        <title>Aegilops tauschii genome assembly Aet v5.0 features greater sequence contiguity and improved annotation.</title>
        <authorList>
            <person name="Wang L."/>
            <person name="Zhu T."/>
            <person name="Rodriguez J.C."/>
            <person name="Deal K.R."/>
            <person name="Dubcovsky J."/>
            <person name="McGuire P.E."/>
            <person name="Lux T."/>
            <person name="Spannagl M."/>
            <person name="Mayer K.F.X."/>
            <person name="Baldrich P."/>
            <person name="Meyers B.C."/>
            <person name="Huo N."/>
            <person name="Gu Y.Q."/>
            <person name="Zhou H."/>
            <person name="Devos K.M."/>
            <person name="Bennetzen J.L."/>
            <person name="Unver T."/>
            <person name="Budak H."/>
            <person name="Gulick P.J."/>
            <person name="Galiba G."/>
            <person name="Kalapos B."/>
            <person name="Nelson D.R."/>
            <person name="Li P."/>
            <person name="You F.M."/>
            <person name="Luo M.C."/>
            <person name="Dvorak J."/>
        </authorList>
    </citation>
    <scope>NUCLEOTIDE SEQUENCE [LARGE SCALE GENOMIC DNA]</scope>
    <source>
        <strain evidence="1">cv. AL8/78</strain>
    </source>
</reference>
<reference evidence="1" key="3">
    <citation type="journal article" date="2017" name="Nature">
        <title>Genome sequence of the progenitor of the wheat D genome Aegilops tauschii.</title>
        <authorList>
            <person name="Luo M.C."/>
            <person name="Gu Y.Q."/>
            <person name="Puiu D."/>
            <person name="Wang H."/>
            <person name="Twardziok S.O."/>
            <person name="Deal K.R."/>
            <person name="Huo N."/>
            <person name="Zhu T."/>
            <person name="Wang L."/>
            <person name="Wang Y."/>
            <person name="McGuire P.E."/>
            <person name="Liu S."/>
            <person name="Long H."/>
            <person name="Ramasamy R.K."/>
            <person name="Rodriguez J.C."/>
            <person name="Van S.L."/>
            <person name="Yuan L."/>
            <person name="Wang Z."/>
            <person name="Xia Z."/>
            <person name="Xiao L."/>
            <person name="Anderson O.D."/>
            <person name="Ouyang S."/>
            <person name="Liang Y."/>
            <person name="Zimin A.V."/>
            <person name="Pertea G."/>
            <person name="Qi P."/>
            <person name="Bennetzen J.L."/>
            <person name="Dai X."/>
            <person name="Dawson M.W."/>
            <person name="Muller H.G."/>
            <person name="Kugler K."/>
            <person name="Rivarola-Duarte L."/>
            <person name="Spannagl M."/>
            <person name="Mayer K.F.X."/>
            <person name="Lu F.H."/>
            <person name="Bevan M.W."/>
            <person name="Leroy P."/>
            <person name="Li P."/>
            <person name="You F.M."/>
            <person name="Sun Q."/>
            <person name="Liu Z."/>
            <person name="Lyons E."/>
            <person name="Wicker T."/>
            <person name="Salzberg S.L."/>
            <person name="Devos K.M."/>
            <person name="Dvorak J."/>
        </authorList>
    </citation>
    <scope>NUCLEOTIDE SEQUENCE [LARGE SCALE GENOMIC DNA]</scope>
    <source>
        <strain evidence="1">cv. AL8/78</strain>
    </source>
</reference>
<sequence length="111" mass="12212">MIKSMVYFGHISIGEVELWPKGETNVAAAPWVREIRVDRLSPPSERCLPLAVLHTVSSGALCFVMESRPSPATADDEPPSSLVAMHTACLRDNKVLHESSFPTITSHRTNE</sequence>
<organism evidence="1 2">
    <name type="scientific">Aegilops tauschii subsp. strangulata</name>
    <name type="common">Goatgrass</name>
    <dbReference type="NCBI Taxonomy" id="200361"/>
    <lineage>
        <taxon>Eukaryota</taxon>
        <taxon>Viridiplantae</taxon>
        <taxon>Streptophyta</taxon>
        <taxon>Embryophyta</taxon>
        <taxon>Tracheophyta</taxon>
        <taxon>Spermatophyta</taxon>
        <taxon>Magnoliopsida</taxon>
        <taxon>Liliopsida</taxon>
        <taxon>Poales</taxon>
        <taxon>Poaceae</taxon>
        <taxon>BOP clade</taxon>
        <taxon>Pooideae</taxon>
        <taxon>Triticodae</taxon>
        <taxon>Triticeae</taxon>
        <taxon>Triticinae</taxon>
        <taxon>Aegilops</taxon>
    </lineage>
</organism>
<name>A0A453CGC8_AEGTS</name>
<evidence type="ECO:0000313" key="2">
    <source>
        <dbReference type="Proteomes" id="UP000015105"/>
    </source>
</evidence>
<dbReference type="AlphaFoldDB" id="A0A453CGC8"/>
<proteinExistence type="predicted"/>
<keyword evidence="2" id="KW-1185">Reference proteome</keyword>